<dbReference type="RefSeq" id="WP_186907751.1">
    <property type="nucleotide sequence ID" value="NZ_JACOPP010000010.1"/>
</dbReference>
<dbReference type="Pfam" id="PF02508">
    <property type="entry name" value="Rnf-Nqr"/>
    <property type="match status" value="1"/>
</dbReference>
<feature type="transmembrane region" description="Helical" evidence="8">
    <location>
        <begin position="70"/>
        <end position="90"/>
    </location>
</feature>
<evidence type="ECO:0000256" key="7">
    <source>
        <dbReference type="ARBA" id="ARBA00023136"/>
    </source>
</evidence>
<comment type="caution">
    <text evidence="9">The sequence shown here is derived from an EMBL/GenBank/DDBJ whole genome shotgun (WGS) entry which is preliminary data.</text>
</comment>
<keyword evidence="10" id="KW-1185">Reference proteome</keyword>
<feature type="transmembrane region" description="Helical" evidence="8">
    <location>
        <begin position="135"/>
        <end position="156"/>
    </location>
</feature>
<evidence type="ECO:0000256" key="3">
    <source>
        <dbReference type="ARBA" id="ARBA00022692"/>
    </source>
</evidence>
<dbReference type="PANTHER" id="PTHR30586">
    <property type="entry name" value="ELECTRON TRANSPORT COMPLEX PROTEIN RNFE"/>
    <property type="match status" value="1"/>
</dbReference>
<comment type="similarity">
    <text evidence="8">Belongs to the NqrDE/RnfAE family.</text>
</comment>
<keyword evidence="8" id="KW-1003">Cell membrane</keyword>
<feature type="transmembrane region" description="Helical" evidence="8">
    <location>
        <begin position="96"/>
        <end position="114"/>
    </location>
</feature>
<dbReference type="InterPro" id="IPR003667">
    <property type="entry name" value="NqrDE/RnfAE"/>
</dbReference>
<organism evidence="9 10">
    <name type="scientific">Lawsonibacter hominis</name>
    <dbReference type="NCBI Taxonomy" id="2763053"/>
    <lineage>
        <taxon>Bacteria</taxon>
        <taxon>Bacillati</taxon>
        <taxon>Bacillota</taxon>
        <taxon>Clostridia</taxon>
        <taxon>Eubacteriales</taxon>
        <taxon>Oscillospiraceae</taxon>
        <taxon>Lawsonibacter</taxon>
    </lineage>
</organism>
<name>A0A8J6MA25_9FIRM</name>
<sequence>MNVKKQLMDGLIHQNPVTVQLLGMCSVLAITTSLFNGIGMGLSVLVILTCANVVISLLRKVIPSKIRIACYIVVIAGFVTIVDLALKAFLPALSSSLGLFIPLIVVNCIILGRAEAFASKNGVGASALDGIFQGLGYTVILIIMCVVREFLGNGTFGGGILNGGEGIRILPEGMPALGMILPVGGFLTLACVIAAMQYFLSRPKKGDKKNEEVAK</sequence>
<dbReference type="Proteomes" id="UP000661435">
    <property type="component" value="Unassembled WGS sequence"/>
</dbReference>
<gene>
    <name evidence="8" type="primary">rnfE</name>
    <name evidence="9" type="ORF">H8S57_09020</name>
</gene>
<keyword evidence="5 8" id="KW-0249">Electron transport</keyword>
<dbReference type="NCBIfam" id="TIGR01948">
    <property type="entry name" value="rnfE"/>
    <property type="match status" value="1"/>
</dbReference>
<feature type="transmembrane region" description="Helical" evidence="8">
    <location>
        <begin position="37"/>
        <end position="58"/>
    </location>
</feature>
<dbReference type="GO" id="GO:0005886">
    <property type="term" value="C:plasma membrane"/>
    <property type="evidence" value="ECO:0007669"/>
    <property type="project" value="UniProtKB-SubCell"/>
</dbReference>
<dbReference type="NCBIfam" id="NF009070">
    <property type="entry name" value="PRK12405.1"/>
    <property type="match status" value="1"/>
</dbReference>
<comment type="subcellular location">
    <subcellularLocation>
        <location evidence="8">Cell membrane</location>
        <topology evidence="8">Multi-pass membrane protein</topology>
    </subcellularLocation>
    <subcellularLocation>
        <location evidence="1">Endomembrane system</location>
        <topology evidence="1">Multi-pass membrane protein</topology>
    </subcellularLocation>
</comment>
<proteinExistence type="inferred from homology"/>
<dbReference type="EC" id="7.-.-.-" evidence="8"/>
<protein>
    <recommendedName>
        <fullName evidence="8">Ion-translocating oxidoreductase complex subunit E</fullName>
        <ecNumber evidence="8">7.-.-.-</ecNumber>
    </recommendedName>
    <alternativeName>
        <fullName evidence="8">Rnf electron transport complex subunit E</fullName>
    </alternativeName>
</protein>
<evidence type="ECO:0000256" key="2">
    <source>
        <dbReference type="ARBA" id="ARBA00022448"/>
    </source>
</evidence>
<accession>A0A8J6MA25</accession>
<evidence type="ECO:0000256" key="1">
    <source>
        <dbReference type="ARBA" id="ARBA00004127"/>
    </source>
</evidence>
<dbReference type="GO" id="GO:0022900">
    <property type="term" value="P:electron transport chain"/>
    <property type="evidence" value="ECO:0007669"/>
    <property type="project" value="UniProtKB-UniRule"/>
</dbReference>
<keyword evidence="7 8" id="KW-0472">Membrane</keyword>
<dbReference type="HAMAP" id="MF_00478">
    <property type="entry name" value="RsxE_RnfE"/>
    <property type="match status" value="1"/>
</dbReference>
<dbReference type="AlphaFoldDB" id="A0A8J6MA25"/>
<dbReference type="PIRSF" id="PIRSF006102">
    <property type="entry name" value="NQR_DE"/>
    <property type="match status" value="1"/>
</dbReference>
<keyword evidence="2 8" id="KW-0813">Transport</keyword>
<comment type="function">
    <text evidence="8">Part of a membrane-bound complex that couples electron transfer with translocation of ions across the membrane.</text>
</comment>
<evidence type="ECO:0000313" key="9">
    <source>
        <dbReference type="EMBL" id="MBC5733865.1"/>
    </source>
</evidence>
<reference evidence="9" key="1">
    <citation type="submission" date="2020-08" db="EMBL/GenBank/DDBJ databases">
        <title>Genome public.</title>
        <authorList>
            <person name="Liu C."/>
            <person name="Sun Q."/>
        </authorList>
    </citation>
    <scope>NUCLEOTIDE SEQUENCE</scope>
    <source>
        <strain evidence="9">NSJ-51</strain>
    </source>
</reference>
<evidence type="ECO:0000256" key="5">
    <source>
        <dbReference type="ARBA" id="ARBA00022982"/>
    </source>
</evidence>
<evidence type="ECO:0000256" key="6">
    <source>
        <dbReference type="ARBA" id="ARBA00022989"/>
    </source>
</evidence>
<dbReference type="InterPro" id="IPR010968">
    <property type="entry name" value="RnfE"/>
</dbReference>
<evidence type="ECO:0000256" key="8">
    <source>
        <dbReference type="HAMAP-Rule" id="MF_00478"/>
    </source>
</evidence>
<comment type="subunit">
    <text evidence="8">The complex is composed of six subunits: RnfA, RnfB, RnfC, RnfD, RnfE and RnfG.</text>
</comment>
<dbReference type="PANTHER" id="PTHR30586:SF0">
    <property type="entry name" value="ION-TRANSLOCATING OXIDOREDUCTASE COMPLEX SUBUNIT E"/>
    <property type="match status" value="1"/>
</dbReference>
<dbReference type="EMBL" id="JACOPP010000010">
    <property type="protein sequence ID" value="MBC5733865.1"/>
    <property type="molecule type" value="Genomic_DNA"/>
</dbReference>
<keyword evidence="6 8" id="KW-1133">Transmembrane helix</keyword>
<dbReference type="GO" id="GO:0012505">
    <property type="term" value="C:endomembrane system"/>
    <property type="evidence" value="ECO:0007669"/>
    <property type="project" value="UniProtKB-SubCell"/>
</dbReference>
<keyword evidence="4 8" id="KW-1278">Translocase</keyword>
<keyword evidence="3 8" id="KW-0812">Transmembrane</keyword>
<evidence type="ECO:0000256" key="4">
    <source>
        <dbReference type="ARBA" id="ARBA00022967"/>
    </source>
</evidence>
<feature type="transmembrane region" description="Helical" evidence="8">
    <location>
        <begin position="176"/>
        <end position="200"/>
    </location>
</feature>
<evidence type="ECO:0000313" key="10">
    <source>
        <dbReference type="Proteomes" id="UP000661435"/>
    </source>
</evidence>